<dbReference type="Pfam" id="PF08263">
    <property type="entry name" value="LRRNT_2"/>
    <property type="match status" value="1"/>
</dbReference>
<feature type="binding site" evidence="20">
    <location>
        <position position="695"/>
    </location>
    <ligand>
        <name>ATP</name>
        <dbReference type="ChEBI" id="CHEBI:30616"/>
    </ligand>
</feature>
<keyword evidence="25" id="KW-1185">Reference proteome</keyword>
<keyword evidence="15 21" id="KW-0472">Membrane</keyword>
<dbReference type="PANTHER" id="PTHR48056">
    <property type="entry name" value="LRR RECEPTOR-LIKE SERINE/THREONINE-PROTEIN KINASE-RELATED"/>
    <property type="match status" value="1"/>
</dbReference>
<dbReference type="InterPro" id="IPR001611">
    <property type="entry name" value="Leu-rich_rpt"/>
</dbReference>
<evidence type="ECO:0000256" key="22">
    <source>
        <dbReference type="SAM" id="SignalP"/>
    </source>
</evidence>
<dbReference type="InterPro" id="IPR003591">
    <property type="entry name" value="Leu-rich_rpt_typical-subtyp"/>
</dbReference>
<evidence type="ECO:0000256" key="20">
    <source>
        <dbReference type="PROSITE-ProRule" id="PRU10141"/>
    </source>
</evidence>
<keyword evidence="16" id="KW-0675">Receptor</keyword>
<keyword evidence="4" id="KW-1003">Cell membrane</keyword>
<comment type="catalytic activity">
    <reaction evidence="19">
        <text>L-seryl-[protein] + ATP = O-phospho-L-seryl-[protein] + ADP + H(+)</text>
        <dbReference type="Rhea" id="RHEA:17989"/>
        <dbReference type="Rhea" id="RHEA-COMP:9863"/>
        <dbReference type="Rhea" id="RHEA-COMP:11604"/>
        <dbReference type="ChEBI" id="CHEBI:15378"/>
        <dbReference type="ChEBI" id="CHEBI:29999"/>
        <dbReference type="ChEBI" id="CHEBI:30616"/>
        <dbReference type="ChEBI" id="CHEBI:83421"/>
        <dbReference type="ChEBI" id="CHEBI:456216"/>
        <dbReference type="EC" id="2.7.11.1"/>
    </reaction>
</comment>
<dbReference type="SUPFAM" id="SSF56112">
    <property type="entry name" value="Protein kinase-like (PK-like)"/>
    <property type="match status" value="1"/>
</dbReference>
<dbReference type="Proteomes" id="UP001552299">
    <property type="component" value="Unassembled WGS sequence"/>
</dbReference>
<proteinExistence type="inferred from homology"/>
<dbReference type="GO" id="GO:0005886">
    <property type="term" value="C:plasma membrane"/>
    <property type="evidence" value="ECO:0007669"/>
    <property type="project" value="UniProtKB-SubCell"/>
</dbReference>
<dbReference type="FunFam" id="3.30.200.20:FF:000540">
    <property type="entry name" value="Receptor-like protein kinase HAIKU2"/>
    <property type="match status" value="1"/>
</dbReference>
<keyword evidence="7" id="KW-0808">Transferase</keyword>
<feature type="domain" description="Protein kinase" evidence="23">
    <location>
        <begin position="667"/>
        <end position="967"/>
    </location>
</feature>
<evidence type="ECO:0000256" key="1">
    <source>
        <dbReference type="ARBA" id="ARBA00004251"/>
    </source>
</evidence>
<dbReference type="InterPro" id="IPR011009">
    <property type="entry name" value="Kinase-like_dom_sf"/>
</dbReference>
<dbReference type="InterPro" id="IPR008271">
    <property type="entry name" value="Ser/Thr_kinase_AS"/>
</dbReference>
<keyword evidence="12" id="KW-0418">Kinase</keyword>
<dbReference type="InterPro" id="IPR050647">
    <property type="entry name" value="Plant_LRR-RLKs"/>
</dbReference>
<dbReference type="SUPFAM" id="SSF52047">
    <property type="entry name" value="RNI-like"/>
    <property type="match status" value="1"/>
</dbReference>
<dbReference type="InterPro" id="IPR000719">
    <property type="entry name" value="Prot_kinase_dom"/>
</dbReference>
<dbReference type="InterPro" id="IPR017441">
    <property type="entry name" value="Protein_kinase_ATP_BS"/>
</dbReference>
<feature type="chain" id="PRO_5044876220" description="non-specific serine/threonine protein kinase" evidence="22">
    <location>
        <begin position="24"/>
        <end position="999"/>
    </location>
</feature>
<keyword evidence="13 20" id="KW-0067">ATP-binding</keyword>
<evidence type="ECO:0000256" key="18">
    <source>
        <dbReference type="ARBA" id="ARBA00047899"/>
    </source>
</evidence>
<keyword evidence="17" id="KW-0325">Glycoprotein</keyword>
<dbReference type="FunFam" id="3.80.10.10:FF:000234">
    <property type="entry name" value="Probable inactive receptor kinase RLK902"/>
    <property type="match status" value="1"/>
</dbReference>
<feature type="transmembrane region" description="Helical" evidence="21">
    <location>
        <begin position="608"/>
        <end position="629"/>
    </location>
</feature>
<keyword evidence="14 21" id="KW-1133">Transmembrane helix</keyword>
<dbReference type="FunFam" id="3.80.10.10:FF:000453">
    <property type="entry name" value="Leucine-rich receptor-like protein kinase family protein"/>
    <property type="match status" value="1"/>
</dbReference>
<organism evidence="24 25">
    <name type="scientific">Dendrobium thyrsiflorum</name>
    <name type="common">Pinecone-like raceme dendrobium</name>
    <name type="synonym">Orchid</name>
    <dbReference type="NCBI Taxonomy" id="117978"/>
    <lineage>
        <taxon>Eukaryota</taxon>
        <taxon>Viridiplantae</taxon>
        <taxon>Streptophyta</taxon>
        <taxon>Embryophyta</taxon>
        <taxon>Tracheophyta</taxon>
        <taxon>Spermatophyta</taxon>
        <taxon>Magnoliopsida</taxon>
        <taxon>Liliopsida</taxon>
        <taxon>Asparagales</taxon>
        <taxon>Orchidaceae</taxon>
        <taxon>Epidendroideae</taxon>
        <taxon>Malaxideae</taxon>
        <taxon>Dendrobiinae</taxon>
        <taxon>Dendrobium</taxon>
    </lineage>
</organism>
<dbReference type="GO" id="GO:0004674">
    <property type="term" value="F:protein serine/threonine kinase activity"/>
    <property type="evidence" value="ECO:0007669"/>
    <property type="project" value="UniProtKB-KW"/>
</dbReference>
<dbReference type="SMART" id="SM00369">
    <property type="entry name" value="LRR_TYP"/>
    <property type="match status" value="8"/>
</dbReference>
<evidence type="ECO:0000256" key="5">
    <source>
        <dbReference type="ARBA" id="ARBA00022527"/>
    </source>
</evidence>
<dbReference type="Gene3D" id="1.10.510.10">
    <property type="entry name" value="Transferase(Phosphotransferase) domain 1"/>
    <property type="match status" value="1"/>
</dbReference>
<dbReference type="PROSITE" id="PS51450">
    <property type="entry name" value="LRR"/>
    <property type="match status" value="1"/>
</dbReference>
<dbReference type="Pfam" id="PF00560">
    <property type="entry name" value="LRR_1"/>
    <property type="match status" value="6"/>
</dbReference>
<dbReference type="InterPro" id="IPR013210">
    <property type="entry name" value="LRR_N_plant-typ"/>
</dbReference>
<gene>
    <name evidence="24" type="ORF">M5K25_014876</name>
</gene>
<evidence type="ECO:0000256" key="14">
    <source>
        <dbReference type="ARBA" id="ARBA00022989"/>
    </source>
</evidence>
<keyword evidence="6" id="KW-0433">Leucine-rich repeat</keyword>
<evidence type="ECO:0000256" key="3">
    <source>
        <dbReference type="ARBA" id="ARBA00012513"/>
    </source>
</evidence>
<evidence type="ECO:0000256" key="11">
    <source>
        <dbReference type="ARBA" id="ARBA00022741"/>
    </source>
</evidence>
<accession>A0ABD0UNV9</accession>
<evidence type="ECO:0000256" key="7">
    <source>
        <dbReference type="ARBA" id="ARBA00022679"/>
    </source>
</evidence>
<comment type="caution">
    <text evidence="24">The sequence shown here is derived from an EMBL/GenBank/DDBJ whole genome shotgun (WGS) entry which is preliminary data.</text>
</comment>
<keyword evidence="9 22" id="KW-0732">Signal</keyword>
<dbReference type="GO" id="GO:0005524">
    <property type="term" value="F:ATP binding"/>
    <property type="evidence" value="ECO:0007669"/>
    <property type="project" value="UniProtKB-UniRule"/>
</dbReference>
<keyword evidence="11 20" id="KW-0547">Nucleotide-binding</keyword>
<dbReference type="Gene3D" id="3.80.10.10">
    <property type="entry name" value="Ribonuclease Inhibitor"/>
    <property type="match status" value="4"/>
</dbReference>
<dbReference type="SMART" id="SM00220">
    <property type="entry name" value="S_TKc"/>
    <property type="match status" value="1"/>
</dbReference>
<dbReference type="EC" id="2.7.11.1" evidence="3"/>
<evidence type="ECO:0000256" key="13">
    <source>
        <dbReference type="ARBA" id="ARBA00022840"/>
    </source>
</evidence>
<dbReference type="InterPro" id="IPR032675">
    <property type="entry name" value="LRR_dom_sf"/>
</dbReference>
<dbReference type="GO" id="GO:0006952">
    <property type="term" value="P:defense response"/>
    <property type="evidence" value="ECO:0007669"/>
    <property type="project" value="UniProtKB-ARBA"/>
</dbReference>
<dbReference type="Pfam" id="PF23598">
    <property type="entry name" value="LRR_14"/>
    <property type="match status" value="1"/>
</dbReference>
<dbReference type="SUPFAM" id="SSF52058">
    <property type="entry name" value="L domain-like"/>
    <property type="match status" value="1"/>
</dbReference>
<evidence type="ECO:0000256" key="16">
    <source>
        <dbReference type="ARBA" id="ARBA00023170"/>
    </source>
</evidence>
<sequence>MFRLLHSLVVLTFLAAGAATAAGDEVNILLDFKSSLHIPTTAAAYFQSWSASASLPCNFSGITCDSRNSVSAIDLTGIGIVGTIPFSSLCRLRSLSKLSLGANKLSGEITSDLRNCSGLLHLDLANNILDGNVPDLSQLSGLRVLNLSLNTFSGHFPWSSLSNLTALECLRLGDNSFEPSPFPTEVTKLRSLYTLYLSVCNLHGQLPPEIGNLINLVDFEVSDNFLSGNIPQEITKLIKLQQLELYNNSFTGKIPVGFRNLSELAFFDADSNYLTGDLSELAFLNKLVSLQLFYNEFSGEVPAEFGDFKNLVNLSLYSNRLTGSLPAKLGSMSEFNFIDVSSNFLTGPIPPDMCRMGMMIKLLMLDNKFSGEIPASYANCLSLTRFRVSNNSLSGVVPPGIWGLPNINIIDLDSNLLEGPITKDIGKAVSLNQLYLSNNRFSGELPEELSEAAALVSIDATSNHFSGEIPASIGKLNALESLSLDQNWFSGEIPDTLGSCSKLSSLTLASNLLSGSIPASIGNLPNLNSLNLSGNQLSGEIPTSLTSLKLSSLDLSDNRLSGKVPAALSINAFNNSFTGNSGLCASGISFLPHCSSSSGSNSDKLRTLLTIFLVIIAVTLTGSSVFIIIRRRRPISSSDCRLHSKESWDMTSFRVLTFDEQEIINSIKQENLIGKGGSGNVYRIVLSTGKTMAVKHIWNSSDPAAAAERRNRGSVTAMLSRRSSLRSREFEAEIGTLSSIRHVNVVKLYCSITSEDSSLLVYEYLPNGSLWDRLHSEAGAKLGVLDWETRHEIAVGAAQGLEYLHHGCDRPILHRDVKSSNILLDEELRPRIADFGLAKILHCSANHAVRDSSSHVIAGTYGYIAPEYAYTWKVSEKSDVYSFGVVLLELVTGRKPVEIDYGEDKDIVRWVAGRIRSRESVIGLVDWRIKAAAERERAVLVLRIALLCTAGIPAMRPSMRTVVHMLEEAGNANHRPATAASVDGKLVAAADEKNYIFKQ</sequence>
<feature type="signal peptide" evidence="22">
    <location>
        <begin position="1"/>
        <end position="23"/>
    </location>
</feature>
<evidence type="ECO:0000256" key="15">
    <source>
        <dbReference type="ARBA" id="ARBA00023136"/>
    </source>
</evidence>
<evidence type="ECO:0000313" key="25">
    <source>
        <dbReference type="Proteomes" id="UP001552299"/>
    </source>
</evidence>
<keyword evidence="10" id="KW-0677">Repeat</keyword>
<dbReference type="AlphaFoldDB" id="A0ABD0UNV9"/>
<evidence type="ECO:0000256" key="17">
    <source>
        <dbReference type="ARBA" id="ARBA00023180"/>
    </source>
</evidence>
<evidence type="ECO:0000256" key="19">
    <source>
        <dbReference type="ARBA" id="ARBA00048679"/>
    </source>
</evidence>
<dbReference type="Gene3D" id="3.30.200.20">
    <property type="entry name" value="Phosphorylase Kinase, domain 1"/>
    <property type="match status" value="1"/>
</dbReference>
<dbReference type="InterPro" id="IPR055414">
    <property type="entry name" value="LRR_R13L4/SHOC2-like"/>
</dbReference>
<dbReference type="Pfam" id="PF00069">
    <property type="entry name" value="Pkinase"/>
    <property type="match status" value="1"/>
</dbReference>
<evidence type="ECO:0000256" key="21">
    <source>
        <dbReference type="SAM" id="Phobius"/>
    </source>
</evidence>
<evidence type="ECO:0000256" key="9">
    <source>
        <dbReference type="ARBA" id="ARBA00022729"/>
    </source>
</evidence>
<evidence type="ECO:0000256" key="6">
    <source>
        <dbReference type="ARBA" id="ARBA00022614"/>
    </source>
</evidence>
<evidence type="ECO:0000256" key="4">
    <source>
        <dbReference type="ARBA" id="ARBA00022475"/>
    </source>
</evidence>
<reference evidence="24 25" key="1">
    <citation type="journal article" date="2024" name="Plant Biotechnol. J.">
        <title>Dendrobium thyrsiflorum genome and its molecular insights into genes involved in important horticultural traits.</title>
        <authorList>
            <person name="Chen B."/>
            <person name="Wang J.Y."/>
            <person name="Zheng P.J."/>
            <person name="Li K.L."/>
            <person name="Liang Y.M."/>
            <person name="Chen X.F."/>
            <person name="Zhang C."/>
            <person name="Zhao X."/>
            <person name="He X."/>
            <person name="Zhang G.Q."/>
            <person name="Liu Z.J."/>
            <person name="Xu Q."/>
        </authorList>
    </citation>
    <scope>NUCLEOTIDE SEQUENCE [LARGE SCALE GENOMIC DNA]</scope>
    <source>
        <strain evidence="24">GZMU011</strain>
    </source>
</reference>
<dbReference type="PROSITE" id="PS50011">
    <property type="entry name" value="PROTEIN_KINASE_DOM"/>
    <property type="match status" value="1"/>
</dbReference>
<dbReference type="PROSITE" id="PS00108">
    <property type="entry name" value="PROTEIN_KINASE_ST"/>
    <property type="match status" value="1"/>
</dbReference>
<dbReference type="EMBL" id="JANQDX010000012">
    <property type="protein sequence ID" value="KAL0914523.1"/>
    <property type="molecule type" value="Genomic_DNA"/>
</dbReference>
<dbReference type="FunFam" id="3.80.10.10:FF:000215">
    <property type="entry name" value="Receptor-like protein kinase HSL1"/>
    <property type="match status" value="1"/>
</dbReference>
<name>A0ABD0UNV9_DENTH</name>
<dbReference type="PROSITE" id="PS00107">
    <property type="entry name" value="PROTEIN_KINASE_ATP"/>
    <property type="match status" value="1"/>
</dbReference>
<dbReference type="PANTHER" id="PTHR48056:SF41">
    <property type="entry name" value="RECEPTOR-LIKE PROTEIN KINASE HAIKU2"/>
    <property type="match status" value="1"/>
</dbReference>
<comment type="similarity">
    <text evidence="2">Belongs to the protein kinase superfamily. Ser/Thr protein kinase family.</text>
</comment>
<evidence type="ECO:0000256" key="10">
    <source>
        <dbReference type="ARBA" id="ARBA00022737"/>
    </source>
</evidence>
<comment type="catalytic activity">
    <reaction evidence="18">
        <text>L-threonyl-[protein] + ATP = O-phospho-L-threonyl-[protein] + ADP + H(+)</text>
        <dbReference type="Rhea" id="RHEA:46608"/>
        <dbReference type="Rhea" id="RHEA-COMP:11060"/>
        <dbReference type="Rhea" id="RHEA-COMP:11605"/>
        <dbReference type="ChEBI" id="CHEBI:15378"/>
        <dbReference type="ChEBI" id="CHEBI:30013"/>
        <dbReference type="ChEBI" id="CHEBI:30616"/>
        <dbReference type="ChEBI" id="CHEBI:61977"/>
        <dbReference type="ChEBI" id="CHEBI:456216"/>
        <dbReference type="EC" id="2.7.11.1"/>
    </reaction>
</comment>
<protein>
    <recommendedName>
        <fullName evidence="3">non-specific serine/threonine protein kinase</fullName>
        <ecNumber evidence="3">2.7.11.1</ecNumber>
    </recommendedName>
</protein>
<evidence type="ECO:0000256" key="8">
    <source>
        <dbReference type="ARBA" id="ARBA00022692"/>
    </source>
</evidence>
<dbReference type="FunFam" id="1.10.510.10:FF:000365">
    <property type="entry name" value="Leucine-rich repeat receptor-like serine/threonine-protein kinase At1g17230"/>
    <property type="match status" value="1"/>
</dbReference>
<dbReference type="GO" id="GO:0051707">
    <property type="term" value="P:response to other organism"/>
    <property type="evidence" value="ECO:0007669"/>
    <property type="project" value="UniProtKB-ARBA"/>
</dbReference>
<evidence type="ECO:0000256" key="12">
    <source>
        <dbReference type="ARBA" id="ARBA00022777"/>
    </source>
</evidence>
<evidence type="ECO:0000313" key="24">
    <source>
        <dbReference type="EMBL" id="KAL0914523.1"/>
    </source>
</evidence>
<evidence type="ECO:0000256" key="2">
    <source>
        <dbReference type="ARBA" id="ARBA00008684"/>
    </source>
</evidence>
<evidence type="ECO:0000259" key="23">
    <source>
        <dbReference type="PROSITE" id="PS50011"/>
    </source>
</evidence>
<keyword evidence="5" id="KW-0723">Serine/threonine-protein kinase</keyword>
<keyword evidence="8 21" id="KW-0812">Transmembrane</keyword>
<comment type="subcellular location">
    <subcellularLocation>
        <location evidence="1">Cell membrane</location>
        <topology evidence="1">Single-pass type I membrane protein</topology>
    </subcellularLocation>
</comment>
<dbReference type="GO" id="GO:0009791">
    <property type="term" value="P:post-embryonic development"/>
    <property type="evidence" value="ECO:0007669"/>
    <property type="project" value="UniProtKB-ARBA"/>
</dbReference>